<dbReference type="Pfam" id="PF01844">
    <property type="entry name" value="HNH"/>
    <property type="match status" value="1"/>
</dbReference>
<dbReference type="InterPro" id="IPR002711">
    <property type="entry name" value="HNH"/>
</dbReference>
<proteinExistence type="predicted"/>
<reference evidence="3 4" key="1">
    <citation type="submission" date="2016-05" db="EMBL/GenBank/DDBJ databases">
        <title>Diversity and Homogeneity among Thermoacidophilic Verrucomicrobia Methanotrophs Linked with Geographical Origin.</title>
        <authorList>
            <person name="Erikstad H.-A."/>
            <person name="Smestad N.B."/>
            <person name="Ceballos R.M."/>
            <person name="Birkeland N.-K."/>
        </authorList>
    </citation>
    <scope>NUCLEOTIDE SEQUENCE [LARGE SCALE GENOMIC DNA]</scope>
    <source>
        <strain evidence="3 4">Phi</strain>
    </source>
</reference>
<dbReference type="OrthoDB" id="9802901at2"/>
<dbReference type="GO" id="GO:0003676">
    <property type="term" value="F:nucleic acid binding"/>
    <property type="evidence" value="ECO:0007669"/>
    <property type="project" value="InterPro"/>
</dbReference>
<feature type="domain" description="HNH nuclease" evidence="2">
    <location>
        <begin position="21"/>
        <end position="75"/>
    </location>
</feature>
<dbReference type="Gene3D" id="1.10.30.50">
    <property type="match status" value="1"/>
</dbReference>
<dbReference type="AlphaFoldDB" id="A0A4Y8P8S9"/>
<dbReference type="InterPro" id="IPR003615">
    <property type="entry name" value="HNH_nuc"/>
</dbReference>
<accession>A0A4Y8P8S9</accession>
<sequence length="86" mass="10034">MVSKNMIEEVWEKATPIPGKNPKVWRKDNYGNIIRFDSYGTNGEYGWEIDHKNPKDKGGSDNLRNLQPLHWQENRKKGTKAQHKGK</sequence>
<evidence type="ECO:0000256" key="1">
    <source>
        <dbReference type="SAM" id="MobiDB-lite"/>
    </source>
</evidence>
<name>A0A4Y8P8S9_9BACT</name>
<feature type="region of interest" description="Disordered" evidence="1">
    <location>
        <begin position="50"/>
        <end position="86"/>
    </location>
</feature>
<feature type="compositionally biased region" description="Basic and acidic residues" evidence="1">
    <location>
        <begin position="50"/>
        <end position="59"/>
    </location>
</feature>
<dbReference type="PANTHER" id="PTHR33427">
    <property type="entry name" value="HNH ENDONUCLEASE"/>
    <property type="match status" value="1"/>
</dbReference>
<evidence type="ECO:0000313" key="4">
    <source>
        <dbReference type="Proteomes" id="UP000297713"/>
    </source>
</evidence>
<comment type="caution">
    <text evidence="3">The sequence shown here is derived from an EMBL/GenBank/DDBJ whole genome shotgun (WGS) entry which is preliminary data.</text>
</comment>
<dbReference type="SMART" id="SM00507">
    <property type="entry name" value="HNHc"/>
    <property type="match status" value="1"/>
</dbReference>
<gene>
    <name evidence="3" type="ORF">A7Q10_10040</name>
</gene>
<dbReference type="PANTHER" id="PTHR33427:SF1">
    <property type="entry name" value="F6A14.21 PROTEIN"/>
    <property type="match status" value="1"/>
</dbReference>
<dbReference type="GO" id="GO:0004519">
    <property type="term" value="F:endonuclease activity"/>
    <property type="evidence" value="ECO:0007669"/>
    <property type="project" value="InterPro"/>
</dbReference>
<feature type="compositionally biased region" description="Basic residues" evidence="1">
    <location>
        <begin position="77"/>
        <end position="86"/>
    </location>
</feature>
<keyword evidence="4" id="KW-1185">Reference proteome</keyword>
<evidence type="ECO:0000313" key="3">
    <source>
        <dbReference type="EMBL" id="TFE67032.1"/>
    </source>
</evidence>
<dbReference type="EMBL" id="LXQC01000164">
    <property type="protein sequence ID" value="TFE67032.1"/>
    <property type="molecule type" value="Genomic_DNA"/>
</dbReference>
<evidence type="ECO:0000259" key="2">
    <source>
        <dbReference type="SMART" id="SM00507"/>
    </source>
</evidence>
<organism evidence="3 4">
    <name type="scientific">Methylacidiphilum caldifontis</name>
    <dbReference type="NCBI Taxonomy" id="2795386"/>
    <lineage>
        <taxon>Bacteria</taxon>
        <taxon>Pseudomonadati</taxon>
        <taxon>Verrucomicrobiota</taxon>
        <taxon>Methylacidiphilae</taxon>
        <taxon>Methylacidiphilales</taxon>
        <taxon>Methylacidiphilaceae</taxon>
        <taxon>Methylacidiphilum (ex Ratnadevi et al. 2023)</taxon>
    </lineage>
</organism>
<protein>
    <recommendedName>
        <fullName evidence="2">HNH nuclease domain-containing protein</fullName>
    </recommendedName>
</protein>
<dbReference type="Proteomes" id="UP000297713">
    <property type="component" value="Unassembled WGS sequence"/>
</dbReference>
<dbReference type="GO" id="GO:0008270">
    <property type="term" value="F:zinc ion binding"/>
    <property type="evidence" value="ECO:0007669"/>
    <property type="project" value="InterPro"/>
</dbReference>
<dbReference type="CDD" id="cd00085">
    <property type="entry name" value="HNHc"/>
    <property type="match status" value="1"/>
</dbReference>